<protein>
    <submittedName>
        <fullName evidence="7">Uncharacterized protein</fullName>
    </submittedName>
</protein>
<dbReference type="PANTHER" id="PTHR12107:SF28">
    <property type="entry name" value="VOLTAGE-DEPENDENT CALCIUM CHANNEL GAMMA-3 SUBUNIT-LIKE"/>
    <property type="match status" value="1"/>
</dbReference>
<feature type="transmembrane region" description="Helical" evidence="6">
    <location>
        <begin position="139"/>
        <end position="162"/>
    </location>
</feature>
<name>A0ABP0FIC5_CLALP</name>
<evidence type="ECO:0000256" key="4">
    <source>
        <dbReference type="ARBA" id="ARBA00023136"/>
    </source>
</evidence>
<evidence type="ECO:0000256" key="5">
    <source>
        <dbReference type="SAM" id="MobiDB-lite"/>
    </source>
</evidence>
<comment type="subcellular location">
    <subcellularLocation>
        <location evidence="1">Membrane</location>
        <topology evidence="1">Multi-pass membrane protein</topology>
    </subcellularLocation>
</comment>
<organism evidence="7 8">
    <name type="scientific">Clavelina lepadiformis</name>
    <name type="common">Light-bulb sea squirt</name>
    <name type="synonym">Ascidia lepadiformis</name>
    <dbReference type="NCBI Taxonomy" id="159417"/>
    <lineage>
        <taxon>Eukaryota</taxon>
        <taxon>Metazoa</taxon>
        <taxon>Chordata</taxon>
        <taxon>Tunicata</taxon>
        <taxon>Ascidiacea</taxon>
        <taxon>Aplousobranchia</taxon>
        <taxon>Clavelinidae</taxon>
        <taxon>Clavelina</taxon>
    </lineage>
</organism>
<feature type="transmembrane region" description="Helical" evidence="6">
    <location>
        <begin position="109"/>
        <end position="127"/>
    </location>
</feature>
<comment type="caution">
    <text evidence="7">The sequence shown here is derived from an EMBL/GenBank/DDBJ whole genome shotgun (WGS) entry which is preliminary data.</text>
</comment>
<keyword evidence="3 6" id="KW-1133">Transmembrane helix</keyword>
<dbReference type="Gene3D" id="1.20.140.150">
    <property type="match status" value="1"/>
</dbReference>
<feature type="transmembrane region" description="Helical" evidence="6">
    <location>
        <begin position="182"/>
        <end position="201"/>
    </location>
</feature>
<proteinExistence type="predicted"/>
<feature type="region of interest" description="Disordered" evidence="5">
    <location>
        <begin position="606"/>
        <end position="625"/>
    </location>
</feature>
<accession>A0ABP0FIC5</accession>
<keyword evidence="2 6" id="KW-0812">Transmembrane</keyword>
<feature type="transmembrane region" description="Helical" evidence="6">
    <location>
        <begin position="12"/>
        <end position="34"/>
    </location>
</feature>
<feature type="region of interest" description="Disordered" evidence="5">
    <location>
        <begin position="220"/>
        <end position="251"/>
    </location>
</feature>
<dbReference type="InterPro" id="IPR051072">
    <property type="entry name" value="CACNG_subunit"/>
</dbReference>
<dbReference type="EMBL" id="CAWYQH010000046">
    <property type="protein sequence ID" value="CAK8678165.1"/>
    <property type="molecule type" value="Genomic_DNA"/>
</dbReference>
<reference evidence="7 8" key="1">
    <citation type="submission" date="2024-02" db="EMBL/GenBank/DDBJ databases">
        <authorList>
            <person name="Daric V."/>
            <person name="Darras S."/>
        </authorList>
    </citation>
    <scope>NUCLEOTIDE SEQUENCE [LARGE SCALE GENOMIC DNA]</scope>
</reference>
<evidence type="ECO:0000256" key="6">
    <source>
        <dbReference type="SAM" id="Phobius"/>
    </source>
</evidence>
<dbReference type="InterPro" id="IPR004031">
    <property type="entry name" value="PMP22/EMP/MP20/Claudin"/>
</dbReference>
<dbReference type="Proteomes" id="UP001642483">
    <property type="component" value="Unassembled WGS sequence"/>
</dbReference>
<evidence type="ECO:0000313" key="8">
    <source>
        <dbReference type="Proteomes" id="UP001642483"/>
    </source>
</evidence>
<dbReference type="PANTHER" id="PTHR12107">
    <property type="entry name" value="VOLTAGE-DEPENDENT CALCIUM CHANNEL GAMMA SUBUNIT"/>
    <property type="match status" value="1"/>
</dbReference>
<evidence type="ECO:0000313" key="7">
    <source>
        <dbReference type="EMBL" id="CAK8678165.1"/>
    </source>
</evidence>
<evidence type="ECO:0000256" key="1">
    <source>
        <dbReference type="ARBA" id="ARBA00004141"/>
    </source>
</evidence>
<feature type="compositionally biased region" description="Polar residues" evidence="5">
    <location>
        <begin position="226"/>
        <end position="245"/>
    </location>
</feature>
<evidence type="ECO:0000256" key="2">
    <source>
        <dbReference type="ARBA" id="ARBA00022692"/>
    </source>
</evidence>
<keyword evidence="4 6" id="KW-0472">Membrane</keyword>
<gene>
    <name evidence="7" type="ORF">CVLEPA_LOCUS8110</name>
</gene>
<dbReference type="Pfam" id="PF00822">
    <property type="entry name" value="PMP22_Claudin"/>
    <property type="match status" value="1"/>
</dbReference>
<sequence length="687" mass="78718">MVRLFTQIRQYTICLGAAASFFILLTSVSSNYWLRQTAPWPIAKKRNLSNETDVVQIEMESYSGLWTICCSDENCKGKCRWLFFSSPRDEPQTIEITAYVIGFLRKTSISHIVSMLLAFCGSIVLIIRQMRKPRKALCISLVGGICVVLSGFTNLVGIIIYISTFDDLSKRKPSQIHYDFAFYLAWCAFLLHVIIGVILMHDISKKMAEKRNEVGVRVSYKKRTSRNSSLEQKSPNLQANTSMRKSSTRKSVHHGFLTDNETIVYDVPFAYQNEENSRKDNALQLVEDLDVVGRNCHNAFEIGSANYNRCLPNLSPCDGGYDDAKQNKTKMEICDMYDDRTIDEKNQKTADCSLRKKELQLRFKQYHRVRPGFRNHEKICSCGEADWCRSSNRKSEDSTFPRNRHVCHSDKCYCFDFSLPAIAGKGQNLSNKTTHPASFSTEILSKHNACMWLEEDRLISNQFEDFPRGSTPHIDEAQNTQMENHQQKTSCATHNGTLPKENKEIKVSYKKFKQHSLDSNLKEYVPRRNHNRNFADKCPHSSFLPSDSLQPLCNEKMDNNKQTTPFRKDLHCSPGGLRKILRGAKKESLKYRRQLAQSLDIGQATNLEQSTMETSKEKADSDGANSFRLNESYKCNTVARKPCPKLLPLKKKLKEQIPMNDMHPWASPRKMQSLNANTGWTKYNTAL</sequence>
<keyword evidence="8" id="KW-1185">Reference proteome</keyword>
<evidence type="ECO:0000256" key="3">
    <source>
        <dbReference type="ARBA" id="ARBA00022989"/>
    </source>
</evidence>